<accession>A0A369J880</accession>
<dbReference type="PROSITE" id="PS00107">
    <property type="entry name" value="PROTEIN_KINASE_ATP"/>
    <property type="match status" value="1"/>
</dbReference>
<dbReference type="GO" id="GO:0004672">
    <property type="term" value="F:protein kinase activity"/>
    <property type="evidence" value="ECO:0007669"/>
    <property type="project" value="InterPro"/>
</dbReference>
<dbReference type="EMBL" id="LUEZ02000137">
    <property type="protein sequence ID" value="RDB15923.1"/>
    <property type="molecule type" value="Genomic_DNA"/>
</dbReference>
<dbReference type="OrthoDB" id="2521594at2759"/>
<dbReference type="PROSITE" id="PS50011">
    <property type="entry name" value="PROTEIN_KINASE_DOM"/>
    <property type="match status" value="1"/>
</dbReference>
<dbReference type="STRING" id="39966.A0A369J880"/>
<dbReference type="PANTHER" id="PTHR37171:SF1">
    <property type="entry name" value="SERINE_THREONINE-PROTEIN KINASE YRZF-RELATED"/>
    <property type="match status" value="1"/>
</dbReference>
<evidence type="ECO:0000256" key="2">
    <source>
        <dbReference type="SAM" id="MobiDB-lite"/>
    </source>
</evidence>
<keyword evidence="5" id="KW-1185">Reference proteome</keyword>
<dbReference type="PANTHER" id="PTHR37171">
    <property type="entry name" value="SERINE/THREONINE-PROTEIN KINASE YRZF-RELATED"/>
    <property type="match status" value="1"/>
</dbReference>
<protein>
    <recommendedName>
        <fullName evidence="3">Protein kinase domain-containing protein</fullName>
    </recommendedName>
</protein>
<comment type="caution">
    <text evidence="4">The sequence shown here is derived from an EMBL/GenBank/DDBJ whole genome shotgun (WGS) entry which is preliminary data.</text>
</comment>
<dbReference type="SMART" id="SM00220">
    <property type="entry name" value="S_TKc"/>
    <property type="match status" value="1"/>
</dbReference>
<dbReference type="InterPro" id="IPR017441">
    <property type="entry name" value="Protein_kinase_ATP_BS"/>
</dbReference>
<feature type="compositionally biased region" description="Basic and acidic residues" evidence="2">
    <location>
        <begin position="277"/>
        <end position="289"/>
    </location>
</feature>
<reference evidence="4" key="1">
    <citation type="submission" date="2018-04" db="EMBL/GenBank/DDBJ databases">
        <title>Whole genome sequencing of Hypsizygus marmoreus.</title>
        <authorList>
            <person name="Choi I.-G."/>
            <person name="Min B."/>
            <person name="Kim J.-G."/>
            <person name="Kim S."/>
            <person name="Oh Y.-L."/>
            <person name="Kong W.-S."/>
            <person name="Park H."/>
            <person name="Jeong J."/>
            <person name="Song E.-S."/>
        </authorList>
    </citation>
    <scope>NUCLEOTIDE SEQUENCE [LARGE SCALE GENOMIC DNA]</scope>
    <source>
        <strain evidence="4">51987-8</strain>
    </source>
</reference>
<dbReference type="Pfam" id="PF00069">
    <property type="entry name" value="Pkinase"/>
    <property type="match status" value="1"/>
</dbReference>
<evidence type="ECO:0000313" key="5">
    <source>
        <dbReference type="Proteomes" id="UP000076154"/>
    </source>
</evidence>
<feature type="region of interest" description="Disordered" evidence="2">
    <location>
        <begin position="277"/>
        <end position="337"/>
    </location>
</feature>
<dbReference type="GO" id="GO:0005524">
    <property type="term" value="F:ATP binding"/>
    <property type="evidence" value="ECO:0007669"/>
    <property type="project" value="UniProtKB-UniRule"/>
</dbReference>
<keyword evidence="1" id="KW-0067">ATP-binding</keyword>
<dbReference type="InterPro" id="IPR011009">
    <property type="entry name" value="Kinase-like_dom_sf"/>
</dbReference>
<dbReference type="Proteomes" id="UP000076154">
    <property type="component" value="Unassembled WGS sequence"/>
</dbReference>
<feature type="binding site" evidence="1">
    <location>
        <position position="577"/>
    </location>
    <ligand>
        <name>ATP</name>
        <dbReference type="ChEBI" id="CHEBI:30616"/>
    </ligand>
</feature>
<feature type="compositionally biased region" description="Polar residues" evidence="2">
    <location>
        <begin position="326"/>
        <end position="337"/>
    </location>
</feature>
<evidence type="ECO:0000256" key="1">
    <source>
        <dbReference type="PROSITE-ProRule" id="PRU10141"/>
    </source>
</evidence>
<dbReference type="InterPro" id="IPR000719">
    <property type="entry name" value="Prot_kinase_dom"/>
</dbReference>
<sequence length="748" mass="83320">MSTDSNEPSRDSDAQLDEVLQELKALFEYSPPTLTLDPTWGTPGTRVPFWLYDKHLDRRLNLLHVESLSSLPESLAAVVDDTIKSITQRRIKLPPIERSFPGERWRRRRHPIVTDSGSVAEFYRETTSASCLVSASMLAAHPRAPSWTSSLNWGMMSEATSAWSAWVESFSLRLNYSFVYHELDLEPGIEELLGDKTLRGWRNAAARLPDMATWLIGPVSSKSENILRDMDRVISSTVFRPNIPSTIGHSPTTRVLPEPPDAAFSPWEIDESTIDDTRRAKRSQDEHILPRKQLRRSARLHSAVQNTKRSQRREQSKKYLAGTESRLGQQSPAPGSNLQFIVLPGTHNSPFSDTEQLIQHAWAQSVRKDTSLIIFSCGNFERIGIRHRKSQTLYLSDLIDVANDKDPPYGKLHLGLYIAAFRDTLDRAGQLQNLELSPSRQFPVGTSVKGLKRPAAEKQTDSNKRARKERDSSNALMQDPNTTLQEVGLRNLALLRFQYGVYNSSSPSSFLRVGSSLSPSIGPTHSPRLHRKYMPHEYFTIDVLSSIGYGATGIVHKGKLTMNDRDGPTVECDVVVKFAFMREQQERMRHEYSIYARMAASGVTGVIVGVLGLFNDVEGGALALIMTHGGTPLEDRIDKIVRVESIEEREAKRTAFLRAVGEIHKAGVCHQDLRAPNLLVNESGGVAIVDFDIANTDASKDARKQEIEQLKCLLNSIYGLESDSATETGTASSSTSSQAKSIGSWDSA</sequence>
<feature type="compositionally biased region" description="Basic and acidic residues" evidence="2">
    <location>
        <begin position="454"/>
        <end position="472"/>
    </location>
</feature>
<feature type="domain" description="Protein kinase" evidence="3">
    <location>
        <begin position="541"/>
        <end position="748"/>
    </location>
</feature>
<dbReference type="InParanoid" id="A0A369J880"/>
<organism evidence="4 5">
    <name type="scientific">Hypsizygus marmoreus</name>
    <name type="common">White beech mushroom</name>
    <name type="synonym">Agaricus marmoreus</name>
    <dbReference type="NCBI Taxonomy" id="39966"/>
    <lineage>
        <taxon>Eukaryota</taxon>
        <taxon>Fungi</taxon>
        <taxon>Dikarya</taxon>
        <taxon>Basidiomycota</taxon>
        <taxon>Agaricomycotina</taxon>
        <taxon>Agaricomycetes</taxon>
        <taxon>Agaricomycetidae</taxon>
        <taxon>Agaricales</taxon>
        <taxon>Tricholomatineae</taxon>
        <taxon>Lyophyllaceae</taxon>
        <taxon>Hypsizygus</taxon>
    </lineage>
</organism>
<dbReference type="Gene3D" id="1.10.510.10">
    <property type="entry name" value="Transferase(Phosphotransferase) domain 1"/>
    <property type="match status" value="1"/>
</dbReference>
<dbReference type="AlphaFoldDB" id="A0A369J880"/>
<feature type="region of interest" description="Disordered" evidence="2">
    <location>
        <begin position="445"/>
        <end position="481"/>
    </location>
</feature>
<proteinExistence type="predicted"/>
<evidence type="ECO:0000259" key="3">
    <source>
        <dbReference type="PROSITE" id="PS50011"/>
    </source>
</evidence>
<keyword evidence="1" id="KW-0547">Nucleotide-binding</keyword>
<evidence type="ECO:0000313" key="4">
    <source>
        <dbReference type="EMBL" id="RDB15923.1"/>
    </source>
</evidence>
<feature type="region of interest" description="Disordered" evidence="2">
    <location>
        <begin position="724"/>
        <end position="748"/>
    </location>
</feature>
<dbReference type="SUPFAM" id="SSF56112">
    <property type="entry name" value="Protein kinase-like (PK-like)"/>
    <property type="match status" value="1"/>
</dbReference>
<name>A0A369J880_HYPMA</name>
<dbReference type="InterPro" id="IPR052396">
    <property type="entry name" value="Meiotic_Drive_Suppr_Kinase"/>
</dbReference>
<feature type="compositionally biased region" description="Basic residues" evidence="2">
    <location>
        <begin position="290"/>
        <end position="299"/>
    </location>
</feature>
<gene>
    <name evidence="4" type="ORF">Hypma_003520</name>
</gene>